<dbReference type="Proteomes" id="UP001209878">
    <property type="component" value="Unassembled WGS sequence"/>
</dbReference>
<protein>
    <submittedName>
        <fullName evidence="1">Uncharacterized protein</fullName>
    </submittedName>
</protein>
<feature type="non-terminal residue" evidence="1">
    <location>
        <position position="290"/>
    </location>
</feature>
<dbReference type="PANTHER" id="PTHR47027">
    <property type="entry name" value="REVERSE TRANSCRIPTASE DOMAIN-CONTAINING PROTEIN"/>
    <property type="match status" value="1"/>
</dbReference>
<sequence>MGKHGIGKCNSNGELLLALCSEFELIVTNTIFKQKDERKATWMHLRSRHWHLIDFITTRCWDWWERKAVELQRAADRNDMKGFYSGLKEVWGPKKKGNPLYLKSTDGIETFSDSKELWQDGVNPSRSYSTKAFDTVGRTRLWQLLRKYGCPEKFTTVIVALHTGMMANVSVGGEVSESFSVTNRVKQDDSALVDHSAEAMQKILNAFSDASKKFGLKTNIKNTEVLYQPNSTRTREEDIIVDGNKLNSVLKFTYLGSIISSNGCIDDEIQRRMASVSASFGRLRQRLWKT</sequence>
<dbReference type="AlphaFoldDB" id="A0AAD9ITJ9"/>
<evidence type="ECO:0000313" key="2">
    <source>
        <dbReference type="Proteomes" id="UP001209878"/>
    </source>
</evidence>
<keyword evidence="2" id="KW-1185">Reference proteome</keyword>
<accession>A0AAD9ITJ9</accession>
<comment type="caution">
    <text evidence="1">The sequence shown here is derived from an EMBL/GenBank/DDBJ whole genome shotgun (WGS) entry which is preliminary data.</text>
</comment>
<evidence type="ECO:0000313" key="1">
    <source>
        <dbReference type="EMBL" id="KAK2140712.1"/>
    </source>
</evidence>
<dbReference type="PANTHER" id="PTHR47027:SF20">
    <property type="entry name" value="REVERSE TRANSCRIPTASE-LIKE PROTEIN WITH RNA-DIRECTED DNA POLYMERASE DOMAIN"/>
    <property type="match status" value="1"/>
</dbReference>
<organism evidence="1 2">
    <name type="scientific">Ridgeia piscesae</name>
    <name type="common">Tubeworm</name>
    <dbReference type="NCBI Taxonomy" id="27915"/>
    <lineage>
        <taxon>Eukaryota</taxon>
        <taxon>Metazoa</taxon>
        <taxon>Spiralia</taxon>
        <taxon>Lophotrochozoa</taxon>
        <taxon>Annelida</taxon>
        <taxon>Polychaeta</taxon>
        <taxon>Sedentaria</taxon>
        <taxon>Canalipalpata</taxon>
        <taxon>Sabellida</taxon>
        <taxon>Siboglinidae</taxon>
        <taxon>Ridgeia</taxon>
    </lineage>
</organism>
<dbReference type="EMBL" id="JAODUO010005618">
    <property type="protein sequence ID" value="KAK2140712.1"/>
    <property type="molecule type" value="Genomic_DNA"/>
</dbReference>
<reference evidence="1" key="1">
    <citation type="journal article" date="2023" name="Mol. Biol. Evol.">
        <title>Third-Generation Sequencing Reveals the Adaptive Role of the Epigenome in Three Deep-Sea Polychaetes.</title>
        <authorList>
            <person name="Perez M."/>
            <person name="Aroh O."/>
            <person name="Sun Y."/>
            <person name="Lan Y."/>
            <person name="Juniper S.K."/>
            <person name="Young C.R."/>
            <person name="Angers B."/>
            <person name="Qian P.Y."/>
        </authorList>
    </citation>
    <scope>NUCLEOTIDE SEQUENCE</scope>
    <source>
        <strain evidence="1">R07B-5</strain>
    </source>
</reference>
<proteinExistence type="predicted"/>
<gene>
    <name evidence="1" type="ORF">NP493_5609g00000</name>
</gene>
<name>A0AAD9ITJ9_RIDPI</name>